<evidence type="ECO:0000256" key="7">
    <source>
        <dbReference type="ARBA" id="ARBA00022833"/>
    </source>
</evidence>
<dbReference type="GO" id="GO:0005615">
    <property type="term" value="C:extracellular space"/>
    <property type="evidence" value="ECO:0000318"/>
    <property type="project" value="GO_Central"/>
</dbReference>
<dbReference type="Pfam" id="PF00246">
    <property type="entry name" value="Peptidase_M14"/>
    <property type="match status" value="1"/>
</dbReference>
<dbReference type="eggNOG" id="KOG2649">
    <property type="taxonomic scope" value="Eukaryota"/>
</dbReference>
<dbReference type="PROSITE" id="PS00133">
    <property type="entry name" value="CARBOXYPEPT_ZN_2"/>
    <property type="match status" value="1"/>
</dbReference>
<dbReference type="SMART" id="SM00631">
    <property type="entry name" value="Zn_pept"/>
    <property type="match status" value="1"/>
</dbReference>
<feature type="signal peptide" evidence="10">
    <location>
        <begin position="1"/>
        <end position="19"/>
    </location>
</feature>
<keyword evidence="5" id="KW-0479">Metal-binding</keyword>
<keyword evidence="4" id="KW-0645">Protease</keyword>
<gene>
    <name evidence="12" type="primary">AUGUSTUS-3.0.2_12672</name>
    <name evidence="12" type="ORF">TcasGA2_TC012672</name>
</gene>
<dbReference type="PROSITE" id="PS52035">
    <property type="entry name" value="PEPTIDASE_M14"/>
    <property type="match status" value="1"/>
</dbReference>
<dbReference type="GO" id="GO:0006518">
    <property type="term" value="P:peptide metabolic process"/>
    <property type="evidence" value="ECO:0000318"/>
    <property type="project" value="GO_Central"/>
</dbReference>
<evidence type="ECO:0000256" key="5">
    <source>
        <dbReference type="ARBA" id="ARBA00022723"/>
    </source>
</evidence>
<dbReference type="InParanoid" id="D6WZH9"/>
<accession>D6WZH9</accession>
<dbReference type="InterPro" id="IPR008969">
    <property type="entry name" value="CarboxyPept-like_regulatory"/>
</dbReference>
<keyword evidence="13" id="KW-1185">Reference proteome</keyword>
<evidence type="ECO:0000313" key="13">
    <source>
        <dbReference type="Proteomes" id="UP000007266"/>
    </source>
</evidence>
<name>D6WZH9_TRICA</name>
<dbReference type="OrthoDB" id="10249045at2759"/>
<keyword evidence="10" id="KW-0732">Signal</keyword>
<evidence type="ECO:0000259" key="11">
    <source>
        <dbReference type="PROSITE" id="PS52035"/>
    </source>
</evidence>
<dbReference type="GO" id="GO:0016485">
    <property type="term" value="P:protein processing"/>
    <property type="evidence" value="ECO:0000318"/>
    <property type="project" value="GO_Central"/>
</dbReference>
<dbReference type="PROSITE" id="PS00132">
    <property type="entry name" value="CARBOXYPEPT_ZN_1"/>
    <property type="match status" value="1"/>
</dbReference>
<evidence type="ECO:0000256" key="1">
    <source>
        <dbReference type="ARBA" id="ARBA00001947"/>
    </source>
</evidence>
<evidence type="ECO:0000256" key="6">
    <source>
        <dbReference type="ARBA" id="ARBA00022801"/>
    </source>
</evidence>
<dbReference type="HOGENOM" id="CLU_006722_1_2_1"/>
<comment type="cofactor">
    <cofactor evidence="1">
        <name>Zn(2+)</name>
        <dbReference type="ChEBI" id="CHEBI:29105"/>
    </cofactor>
</comment>
<dbReference type="EMBL" id="KQ971372">
    <property type="protein sequence ID" value="EFA10782.2"/>
    <property type="molecule type" value="Genomic_DNA"/>
</dbReference>
<proteinExistence type="inferred from homology"/>
<evidence type="ECO:0000256" key="10">
    <source>
        <dbReference type="SAM" id="SignalP"/>
    </source>
</evidence>
<dbReference type="InterPro" id="IPR057247">
    <property type="entry name" value="CARBOXYPEPT_ZN_2"/>
</dbReference>
<dbReference type="InterPro" id="IPR000834">
    <property type="entry name" value="Peptidase_M14"/>
</dbReference>
<dbReference type="Gene3D" id="2.60.40.1120">
    <property type="entry name" value="Carboxypeptidase-like, regulatory domain"/>
    <property type="match status" value="1"/>
</dbReference>
<dbReference type="Proteomes" id="UP000007266">
    <property type="component" value="Linkage group 9"/>
</dbReference>
<dbReference type="CDD" id="cd11308">
    <property type="entry name" value="Peptidase_M14NE-CP-C_like"/>
    <property type="match status" value="1"/>
</dbReference>
<dbReference type="Gene3D" id="3.40.630.10">
    <property type="entry name" value="Zn peptidases"/>
    <property type="match status" value="1"/>
</dbReference>
<evidence type="ECO:0000256" key="8">
    <source>
        <dbReference type="ARBA" id="ARBA00023180"/>
    </source>
</evidence>
<dbReference type="PANTHER" id="PTHR11532">
    <property type="entry name" value="PROTEASE M14 CARBOXYPEPTIDASE"/>
    <property type="match status" value="1"/>
</dbReference>
<dbReference type="KEGG" id="tca:100142054"/>
<evidence type="ECO:0000313" key="12">
    <source>
        <dbReference type="EMBL" id="EFA10782.2"/>
    </source>
</evidence>
<dbReference type="InterPro" id="IPR057246">
    <property type="entry name" value="CARBOXYPEPT_ZN_1"/>
</dbReference>
<evidence type="ECO:0000256" key="4">
    <source>
        <dbReference type="ARBA" id="ARBA00022670"/>
    </source>
</evidence>
<dbReference type="FunFam" id="3.40.630.10:FF:000020">
    <property type="entry name" value="Carboxypeptidase D"/>
    <property type="match status" value="1"/>
</dbReference>
<dbReference type="GO" id="GO:0004181">
    <property type="term" value="F:metallocarboxypeptidase activity"/>
    <property type="evidence" value="ECO:0000318"/>
    <property type="project" value="GO_Central"/>
</dbReference>
<sequence>MFHRKLVIISLFLVRLTNALDWQYHNNTELEKYLKNFTATTRGIKTRLYSIGKSTKNNDLWVVRLTAAKESKLGVPNIKLIGTVHGNEPVGREILLHFMEFLRANYRTDPKITWLLDNTKIHFLPNLNPDGFALASENMCEGEYGRNNALRGMDLNRNFPDYFRTNRIPEAPETKAVKKWLREVPFILSAALHGGALVANYPFDTVQELTSFDTYPPSETPDNDVFVHLAGVYARNHLKMHKGDACNKFQKFQGGIVNGAAWYPITGGMQDYNYAFHGCMEITLEISCCKYPSAEDLPQFWEENRMALLNYCVEAHRGVTGQILDRATLKPIAHAALRVSGRNITFRTGKTGEFWRLLLPGNYELEVTAEGYYDQSAPFVVRNFNNSLPELTFLKIYLINSSFSTTTQRTTRVTTELVRETLDGASTTDSFTEIIEEKQPINARQIRLSEESSASGNGTFVYFLFLLSFLTRLFVN</sequence>
<keyword evidence="7" id="KW-0862">Zinc</keyword>
<dbReference type="PRINTS" id="PR00765">
    <property type="entry name" value="CRBOXYPTASEA"/>
</dbReference>
<feature type="domain" description="Peptidase M14" evidence="11">
    <location>
        <begin position="23"/>
        <end position="315"/>
    </location>
</feature>
<dbReference type="STRING" id="7070.D6WZH9"/>
<organism evidence="12 13">
    <name type="scientific">Tribolium castaneum</name>
    <name type="common">Red flour beetle</name>
    <dbReference type="NCBI Taxonomy" id="7070"/>
    <lineage>
        <taxon>Eukaryota</taxon>
        <taxon>Metazoa</taxon>
        <taxon>Ecdysozoa</taxon>
        <taxon>Arthropoda</taxon>
        <taxon>Hexapoda</taxon>
        <taxon>Insecta</taxon>
        <taxon>Pterygota</taxon>
        <taxon>Neoptera</taxon>
        <taxon>Endopterygota</taxon>
        <taxon>Coleoptera</taxon>
        <taxon>Polyphaga</taxon>
        <taxon>Cucujiformia</taxon>
        <taxon>Tenebrionidae</taxon>
        <taxon>Tenebrionidae incertae sedis</taxon>
        <taxon>Tribolium</taxon>
    </lineage>
</organism>
<evidence type="ECO:0000256" key="9">
    <source>
        <dbReference type="PROSITE-ProRule" id="PRU01379"/>
    </source>
</evidence>
<feature type="active site" description="Proton donor/acceptor" evidence="9">
    <location>
        <position position="285"/>
    </location>
</feature>
<dbReference type="SUPFAM" id="SSF53187">
    <property type="entry name" value="Zn-dependent exopeptidases"/>
    <property type="match status" value="1"/>
</dbReference>
<dbReference type="Pfam" id="PF13620">
    <property type="entry name" value="CarboxypepD_reg"/>
    <property type="match status" value="1"/>
</dbReference>
<dbReference type="AlphaFoldDB" id="D6WZH9"/>
<keyword evidence="8" id="KW-0325">Glycoprotein</keyword>
<dbReference type="FunFam" id="2.60.40.1120:FF:000046">
    <property type="entry name" value="Carboxypeptidase A"/>
    <property type="match status" value="1"/>
</dbReference>
<reference evidence="12 13" key="1">
    <citation type="journal article" date="2008" name="Nature">
        <title>The genome of the model beetle and pest Tribolium castaneum.</title>
        <authorList>
            <consortium name="Tribolium Genome Sequencing Consortium"/>
            <person name="Richards S."/>
            <person name="Gibbs R.A."/>
            <person name="Weinstock G.M."/>
            <person name="Brown S.J."/>
            <person name="Denell R."/>
            <person name="Beeman R.W."/>
            <person name="Gibbs R."/>
            <person name="Beeman R.W."/>
            <person name="Brown S.J."/>
            <person name="Bucher G."/>
            <person name="Friedrich M."/>
            <person name="Grimmelikhuijzen C.J."/>
            <person name="Klingler M."/>
            <person name="Lorenzen M."/>
            <person name="Richards S."/>
            <person name="Roth S."/>
            <person name="Schroder R."/>
            <person name="Tautz D."/>
            <person name="Zdobnov E.M."/>
            <person name="Muzny D."/>
            <person name="Gibbs R.A."/>
            <person name="Weinstock G.M."/>
            <person name="Attaway T."/>
            <person name="Bell S."/>
            <person name="Buhay C.J."/>
            <person name="Chandrabose M.N."/>
            <person name="Chavez D."/>
            <person name="Clerk-Blankenburg K.P."/>
            <person name="Cree A."/>
            <person name="Dao M."/>
            <person name="Davis C."/>
            <person name="Chacko J."/>
            <person name="Dinh H."/>
            <person name="Dugan-Rocha S."/>
            <person name="Fowler G."/>
            <person name="Garner T.T."/>
            <person name="Garnes J."/>
            <person name="Gnirke A."/>
            <person name="Hawes A."/>
            <person name="Hernandez J."/>
            <person name="Hines S."/>
            <person name="Holder M."/>
            <person name="Hume J."/>
            <person name="Jhangiani S.N."/>
            <person name="Joshi V."/>
            <person name="Khan Z.M."/>
            <person name="Jackson L."/>
            <person name="Kovar C."/>
            <person name="Kowis A."/>
            <person name="Lee S."/>
            <person name="Lewis L.R."/>
            <person name="Margolis J."/>
            <person name="Morgan M."/>
            <person name="Nazareth L.V."/>
            <person name="Nguyen N."/>
            <person name="Okwuonu G."/>
            <person name="Parker D."/>
            <person name="Richards S."/>
            <person name="Ruiz S.J."/>
            <person name="Santibanez J."/>
            <person name="Savard J."/>
            <person name="Scherer S.E."/>
            <person name="Schneider B."/>
            <person name="Sodergren E."/>
            <person name="Tautz D."/>
            <person name="Vattahil S."/>
            <person name="Villasana D."/>
            <person name="White C.S."/>
            <person name="Wright R."/>
            <person name="Park Y."/>
            <person name="Beeman R.W."/>
            <person name="Lord J."/>
            <person name="Oppert B."/>
            <person name="Lorenzen M."/>
            <person name="Brown S."/>
            <person name="Wang L."/>
            <person name="Savard J."/>
            <person name="Tautz D."/>
            <person name="Richards S."/>
            <person name="Weinstock G."/>
            <person name="Gibbs R.A."/>
            <person name="Liu Y."/>
            <person name="Worley K."/>
            <person name="Weinstock G."/>
            <person name="Elsik C.G."/>
            <person name="Reese J.T."/>
            <person name="Elhaik E."/>
            <person name="Landan G."/>
            <person name="Graur D."/>
            <person name="Arensburger P."/>
            <person name="Atkinson P."/>
            <person name="Beeman R.W."/>
            <person name="Beidler J."/>
            <person name="Brown S.J."/>
            <person name="Demuth J.P."/>
            <person name="Drury D.W."/>
            <person name="Du Y.Z."/>
            <person name="Fujiwara H."/>
            <person name="Lorenzen M."/>
            <person name="Maselli V."/>
            <person name="Osanai M."/>
            <person name="Park Y."/>
            <person name="Robertson H.M."/>
            <person name="Tu Z."/>
            <person name="Wang J.J."/>
            <person name="Wang S."/>
            <person name="Richards S."/>
            <person name="Song H."/>
            <person name="Zhang L."/>
            <person name="Sodergren E."/>
            <person name="Werner D."/>
            <person name="Stanke M."/>
            <person name="Morgenstern B."/>
            <person name="Solovyev V."/>
            <person name="Kosarev P."/>
            <person name="Brown G."/>
            <person name="Chen H.C."/>
            <person name="Ermolaeva O."/>
            <person name="Hlavina W."/>
            <person name="Kapustin Y."/>
            <person name="Kiryutin B."/>
            <person name="Kitts P."/>
            <person name="Maglott D."/>
            <person name="Pruitt K."/>
            <person name="Sapojnikov V."/>
            <person name="Souvorov A."/>
            <person name="Mackey A.J."/>
            <person name="Waterhouse R.M."/>
            <person name="Wyder S."/>
            <person name="Zdobnov E.M."/>
            <person name="Zdobnov E.M."/>
            <person name="Wyder S."/>
            <person name="Kriventseva E.V."/>
            <person name="Kadowaki T."/>
            <person name="Bork P."/>
            <person name="Aranda M."/>
            <person name="Bao R."/>
            <person name="Beermann A."/>
            <person name="Berns N."/>
            <person name="Bolognesi R."/>
            <person name="Bonneton F."/>
            <person name="Bopp D."/>
            <person name="Brown S.J."/>
            <person name="Bucher G."/>
            <person name="Butts T."/>
            <person name="Chaumot A."/>
            <person name="Denell R.E."/>
            <person name="Ferrier D.E."/>
            <person name="Friedrich M."/>
            <person name="Gordon C.M."/>
            <person name="Jindra M."/>
            <person name="Klingler M."/>
            <person name="Lan Q."/>
            <person name="Lattorff H.M."/>
            <person name="Laudet V."/>
            <person name="von Levetsow C."/>
            <person name="Liu Z."/>
            <person name="Lutz R."/>
            <person name="Lynch J.A."/>
            <person name="da Fonseca R.N."/>
            <person name="Posnien N."/>
            <person name="Reuter R."/>
            <person name="Roth S."/>
            <person name="Savard J."/>
            <person name="Schinko J.B."/>
            <person name="Schmitt C."/>
            <person name="Schoppmeier M."/>
            <person name="Schroder R."/>
            <person name="Shippy T.D."/>
            <person name="Simonnet F."/>
            <person name="Marques-Souza H."/>
            <person name="Tautz D."/>
            <person name="Tomoyasu Y."/>
            <person name="Trauner J."/>
            <person name="Van der Zee M."/>
            <person name="Vervoort M."/>
            <person name="Wittkopp N."/>
            <person name="Wimmer E.A."/>
            <person name="Yang X."/>
            <person name="Jones A.K."/>
            <person name="Sattelle D.B."/>
            <person name="Ebert P.R."/>
            <person name="Nelson D."/>
            <person name="Scott J.G."/>
            <person name="Beeman R.W."/>
            <person name="Muthukrishnan S."/>
            <person name="Kramer K.J."/>
            <person name="Arakane Y."/>
            <person name="Beeman R.W."/>
            <person name="Zhu Q."/>
            <person name="Hogenkamp D."/>
            <person name="Dixit R."/>
            <person name="Oppert B."/>
            <person name="Jiang H."/>
            <person name="Zou Z."/>
            <person name="Marshall J."/>
            <person name="Elpidina E."/>
            <person name="Vinokurov K."/>
            <person name="Oppert C."/>
            <person name="Zou Z."/>
            <person name="Evans J."/>
            <person name="Lu Z."/>
            <person name="Zhao P."/>
            <person name="Sumathipala N."/>
            <person name="Altincicek B."/>
            <person name="Vilcinskas A."/>
            <person name="Williams M."/>
            <person name="Hultmark D."/>
            <person name="Hetru C."/>
            <person name="Jiang H."/>
            <person name="Grimmelikhuijzen C.J."/>
            <person name="Hauser F."/>
            <person name="Cazzamali G."/>
            <person name="Williamson M."/>
            <person name="Park Y."/>
            <person name="Li B."/>
            <person name="Tanaka Y."/>
            <person name="Predel R."/>
            <person name="Neupert S."/>
            <person name="Schachtner J."/>
            <person name="Verleyen P."/>
            <person name="Raible F."/>
            <person name="Bork P."/>
            <person name="Friedrich M."/>
            <person name="Walden K.K."/>
            <person name="Robertson H.M."/>
            <person name="Angeli S."/>
            <person name="Foret S."/>
            <person name="Bucher G."/>
            <person name="Schuetz S."/>
            <person name="Maleszka R."/>
            <person name="Wimmer E.A."/>
            <person name="Beeman R.W."/>
            <person name="Lorenzen M."/>
            <person name="Tomoyasu Y."/>
            <person name="Miller S.C."/>
            <person name="Grossmann D."/>
            <person name="Bucher G."/>
        </authorList>
    </citation>
    <scope>NUCLEOTIDE SEQUENCE [LARGE SCALE GENOMIC DNA]</scope>
    <source>
        <strain evidence="12 13">Georgia GA2</strain>
    </source>
</reference>
<dbReference type="PANTHER" id="PTHR11532:SF84">
    <property type="entry name" value="CARBOXYPEPTIDASE M"/>
    <property type="match status" value="1"/>
</dbReference>
<protein>
    <submittedName>
        <fullName evidence="12">Carboxypeptidase A</fullName>
    </submittedName>
</protein>
<dbReference type="SUPFAM" id="SSF49464">
    <property type="entry name" value="Carboxypeptidase regulatory domain-like"/>
    <property type="match status" value="1"/>
</dbReference>
<comment type="similarity">
    <text evidence="2 9">Belongs to the peptidase M14 family.</text>
</comment>
<keyword evidence="3 12" id="KW-0121">Carboxypeptidase</keyword>
<dbReference type="OMA" id="GGCMELT"/>
<keyword evidence="6" id="KW-0378">Hydrolase</keyword>
<evidence type="ECO:0000256" key="2">
    <source>
        <dbReference type="ARBA" id="ARBA00005988"/>
    </source>
</evidence>
<reference evidence="12 13" key="2">
    <citation type="journal article" date="2010" name="Nucleic Acids Res.">
        <title>BeetleBase in 2010: revisions to provide comprehensive genomic information for Tribolium castaneum.</title>
        <authorList>
            <person name="Kim H.S."/>
            <person name="Murphy T."/>
            <person name="Xia J."/>
            <person name="Caragea D."/>
            <person name="Park Y."/>
            <person name="Beeman R.W."/>
            <person name="Lorenzen M.D."/>
            <person name="Butcher S."/>
            <person name="Manak J.R."/>
            <person name="Brown S.J."/>
        </authorList>
    </citation>
    <scope>GENOME REANNOTATION</scope>
    <source>
        <strain evidence="12 13">Georgia GA2</strain>
    </source>
</reference>
<dbReference type="GO" id="GO:0008270">
    <property type="term" value="F:zinc ion binding"/>
    <property type="evidence" value="ECO:0007669"/>
    <property type="project" value="InterPro"/>
</dbReference>
<evidence type="ECO:0000256" key="3">
    <source>
        <dbReference type="ARBA" id="ARBA00022645"/>
    </source>
</evidence>
<feature type="chain" id="PRO_5007310857" evidence="10">
    <location>
        <begin position="20"/>
        <end position="476"/>
    </location>
</feature>
<dbReference type="InterPro" id="IPR050753">
    <property type="entry name" value="Peptidase_M14_domain"/>
</dbReference>